<dbReference type="RefSeq" id="WP_145368258.1">
    <property type="nucleotide sequence ID" value="NZ_CP036275.1"/>
</dbReference>
<dbReference type="Gene3D" id="3.30.360.10">
    <property type="entry name" value="Dihydrodipicolinate Reductase, domain 2"/>
    <property type="match status" value="1"/>
</dbReference>
<evidence type="ECO:0000259" key="3">
    <source>
        <dbReference type="Pfam" id="PF22725"/>
    </source>
</evidence>
<dbReference type="GO" id="GO:0000166">
    <property type="term" value="F:nucleotide binding"/>
    <property type="evidence" value="ECO:0007669"/>
    <property type="project" value="InterPro"/>
</dbReference>
<evidence type="ECO:0000256" key="1">
    <source>
        <dbReference type="SAM" id="MobiDB-lite"/>
    </source>
</evidence>
<dbReference type="InterPro" id="IPR036291">
    <property type="entry name" value="NAD(P)-bd_dom_sf"/>
</dbReference>
<evidence type="ECO:0000313" key="5">
    <source>
        <dbReference type="Proteomes" id="UP000320496"/>
    </source>
</evidence>
<dbReference type="Pfam" id="PF22725">
    <property type="entry name" value="GFO_IDH_MocA_C3"/>
    <property type="match status" value="1"/>
</dbReference>
<feature type="compositionally biased region" description="Polar residues" evidence="1">
    <location>
        <begin position="1"/>
        <end position="20"/>
    </location>
</feature>
<keyword evidence="4" id="KW-0560">Oxidoreductase</keyword>
<reference evidence="4 5" key="1">
    <citation type="submission" date="2019-02" db="EMBL/GenBank/DDBJ databases">
        <title>Deep-cultivation of Planctomycetes and their phenomic and genomic characterization uncovers novel biology.</title>
        <authorList>
            <person name="Wiegand S."/>
            <person name="Jogler M."/>
            <person name="Boedeker C."/>
            <person name="Pinto D."/>
            <person name="Vollmers J."/>
            <person name="Rivas-Marin E."/>
            <person name="Kohn T."/>
            <person name="Peeters S.H."/>
            <person name="Heuer A."/>
            <person name="Rast P."/>
            <person name="Oberbeckmann S."/>
            <person name="Bunk B."/>
            <person name="Jeske O."/>
            <person name="Meyerdierks A."/>
            <person name="Storesund J.E."/>
            <person name="Kallscheuer N."/>
            <person name="Luecker S."/>
            <person name="Lage O.M."/>
            <person name="Pohl T."/>
            <person name="Merkel B.J."/>
            <person name="Hornburger P."/>
            <person name="Mueller R.-W."/>
            <person name="Bruemmer F."/>
            <person name="Labrenz M."/>
            <person name="Spormann A.M."/>
            <person name="Op den Camp H."/>
            <person name="Overmann J."/>
            <person name="Amann R."/>
            <person name="Jetten M.S.M."/>
            <person name="Mascher T."/>
            <person name="Medema M.H."/>
            <person name="Devos D.P."/>
            <person name="Kaster A.-K."/>
            <person name="Ovreas L."/>
            <person name="Rohde M."/>
            <person name="Galperin M.Y."/>
            <person name="Jogler C."/>
        </authorList>
    </citation>
    <scope>NUCLEOTIDE SEQUENCE [LARGE SCALE GENOMIC DNA]</scope>
    <source>
        <strain evidence="4 5">Mal4</strain>
    </source>
</reference>
<dbReference type="EMBL" id="CP036275">
    <property type="protein sequence ID" value="QDU37434.1"/>
    <property type="molecule type" value="Genomic_DNA"/>
</dbReference>
<proteinExistence type="predicted"/>
<dbReference type="PROSITE" id="PS51318">
    <property type="entry name" value="TAT"/>
    <property type="match status" value="1"/>
</dbReference>
<dbReference type="PANTHER" id="PTHR43818:SF5">
    <property type="entry name" value="OXIDOREDUCTASE FAMILY PROTEIN"/>
    <property type="match status" value="1"/>
</dbReference>
<dbReference type="KEGG" id="mri:Mal4_17460"/>
<gene>
    <name evidence="4" type="primary">iolG_6</name>
    <name evidence="4" type="ORF">Mal4_17460</name>
</gene>
<dbReference type="InterPro" id="IPR000683">
    <property type="entry name" value="Gfo/Idh/MocA-like_OxRdtase_N"/>
</dbReference>
<keyword evidence="5" id="KW-1185">Reference proteome</keyword>
<dbReference type="InterPro" id="IPR050463">
    <property type="entry name" value="Gfo/Idh/MocA_oxidrdct_glycsds"/>
</dbReference>
<sequence length="447" mass="48859">MSRDSNPTSADHTQARNDSGANRRDFLKTGTASVAAGSLLGTFAGSAGVYAAGDDILKVGLVGCGGRGTGAANNALKADPYAKLVALGDVFPEKIERSIRSLKAQKAIADRVEVDEDHQFVGLDSYQKVIDSVDVVLLCTPPGFRPVQLRAAVDAGKHIFTEKPMATDGPGVRSVIESVRIAKEKNLAVVAGFCWRYDSAKQAFFERLHNGDIGQIQSAYGTYLTSPVKPMPPSDTRPEGMSDLEWMVRNWYNFTWLSGDGLVEQACHTVDWVAWAFGDKPPASCTAVGGRQIPAEGGNIFDHIEVNYLWEDGRRGFLAQRQIPGCHNENNFYVHGTGGQGTMTRRGTETVGEERWRYKGPTPNMYDVEHQELFLSIRDGKPINDGDRMVNSTLMAIMGRMAGYTGKEVTWEQALNSQDELVPEITAGWETPVEFRPMARPGLTPLV</sequence>
<feature type="domain" description="Gfo/Idh/MocA-like oxidoreductase N-terminal" evidence="2">
    <location>
        <begin position="57"/>
        <end position="192"/>
    </location>
</feature>
<dbReference type="GO" id="GO:0050112">
    <property type="term" value="F:inositol 2-dehydrogenase (NAD+) activity"/>
    <property type="evidence" value="ECO:0007669"/>
    <property type="project" value="UniProtKB-EC"/>
</dbReference>
<dbReference type="SUPFAM" id="SSF51735">
    <property type="entry name" value="NAD(P)-binding Rossmann-fold domains"/>
    <property type="match status" value="1"/>
</dbReference>
<dbReference type="SUPFAM" id="SSF55347">
    <property type="entry name" value="Glyceraldehyde-3-phosphate dehydrogenase-like, C-terminal domain"/>
    <property type="match status" value="1"/>
</dbReference>
<organism evidence="4 5">
    <name type="scientific">Maioricimonas rarisocia</name>
    <dbReference type="NCBI Taxonomy" id="2528026"/>
    <lineage>
        <taxon>Bacteria</taxon>
        <taxon>Pseudomonadati</taxon>
        <taxon>Planctomycetota</taxon>
        <taxon>Planctomycetia</taxon>
        <taxon>Planctomycetales</taxon>
        <taxon>Planctomycetaceae</taxon>
        <taxon>Maioricimonas</taxon>
    </lineage>
</organism>
<dbReference type="OrthoDB" id="253515at2"/>
<dbReference type="AlphaFoldDB" id="A0A517Z4N2"/>
<dbReference type="InterPro" id="IPR055170">
    <property type="entry name" value="GFO_IDH_MocA-like_dom"/>
</dbReference>
<feature type="region of interest" description="Disordered" evidence="1">
    <location>
        <begin position="1"/>
        <end position="24"/>
    </location>
</feature>
<dbReference type="Pfam" id="PF01408">
    <property type="entry name" value="GFO_IDH_MocA"/>
    <property type="match status" value="1"/>
</dbReference>
<name>A0A517Z4N2_9PLAN</name>
<dbReference type="InterPro" id="IPR006311">
    <property type="entry name" value="TAT_signal"/>
</dbReference>
<dbReference type="Proteomes" id="UP000320496">
    <property type="component" value="Chromosome"/>
</dbReference>
<evidence type="ECO:0000259" key="2">
    <source>
        <dbReference type="Pfam" id="PF01408"/>
    </source>
</evidence>
<accession>A0A517Z4N2</accession>
<dbReference type="Gene3D" id="3.40.50.720">
    <property type="entry name" value="NAD(P)-binding Rossmann-like Domain"/>
    <property type="match status" value="1"/>
</dbReference>
<dbReference type="EC" id="1.1.1.18" evidence="4"/>
<evidence type="ECO:0000313" key="4">
    <source>
        <dbReference type="EMBL" id="QDU37434.1"/>
    </source>
</evidence>
<feature type="domain" description="GFO/IDH/MocA-like oxidoreductase" evidence="3">
    <location>
        <begin position="206"/>
        <end position="339"/>
    </location>
</feature>
<dbReference type="PANTHER" id="PTHR43818">
    <property type="entry name" value="BCDNA.GH03377"/>
    <property type="match status" value="1"/>
</dbReference>
<protein>
    <submittedName>
        <fullName evidence="4">Inositol 2-dehydrogenase/D-chiro-inositol 3-dehydrogenase</fullName>
        <ecNumber evidence="4">1.1.1.18</ecNumber>
    </submittedName>
</protein>